<evidence type="ECO:0000313" key="3">
    <source>
        <dbReference type="Proteomes" id="UP000245081"/>
    </source>
</evidence>
<dbReference type="Proteomes" id="UP000245081">
    <property type="component" value="Unassembled WGS sequence"/>
</dbReference>
<keyword evidence="1" id="KW-0812">Transmembrane</keyword>
<comment type="caution">
    <text evidence="2">The sequence shown here is derived from an EMBL/GenBank/DDBJ whole genome shotgun (WGS) entry which is preliminary data.</text>
</comment>
<keyword evidence="2" id="KW-0456">Lyase</keyword>
<dbReference type="AlphaFoldDB" id="A0A2R5FDA2"/>
<name>A0A2R5FDA2_9PROT</name>
<evidence type="ECO:0000256" key="1">
    <source>
        <dbReference type="SAM" id="Phobius"/>
    </source>
</evidence>
<keyword evidence="3" id="KW-1185">Reference proteome</keyword>
<keyword evidence="1" id="KW-1133">Transmembrane helix</keyword>
<dbReference type="RefSeq" id="WP_109016045.1">
    <property type="nucleotide sequence ID" value="NZ_BDOQ01000010.1"/>
</dbReference>
<accession>A0A2R5FDA2</accession>
<evidence type="ECO:0000313" key="2">
    <source>
        <dbReference type="EMBL" id="GBG14863.1"/>
    </source>
</evidence>
<proteinExistence type="predicted"/>
<reference evidence="2 3" key="1">
    <citation type="journal article" date="2018" name="Environ. Microbiol.">
        <title>Isolation and genomic characterization of Novimethylophilus kurashikiensis gen. nov. sp. nov., a new lanthanide-dependent methylotrophic species of Methylophilaceae.</title>
        <authorList>
            <person name="Lv H."/>
            <person name="Sahin N."/>
            <person name="Tani A."/>
        </authorList>
    </citation>
    <scope>NUCLEOTIDE SEQUENCE [LARGE SCALE GENOMIC DNA]</scope>
    <source>
        <strain evidence="2 3">La2-4</strain>
    </source>
</reference>
<dbReference type="EMBL" id="BDOQ01000010">
    <property type="protein sequence ID" value="GBG14863.1"/>
    <property type="molecule type" value="Genomic_DNA"/>
</dbReference>
<gene>
    <name evidence="2" type="ORF">NMK_2464</name>
</gene>
<feature type="transmembrane region" description="Helical" evidence="1">
    <location>
        <begin position="14"/>
        <end position="35"/>
    </location>
</feature>
<dbReference type="GO" id="GO:0016829">
    <property type="term" value="F:lyase activity"/>
    <property type="evidence" value="ECO:0007669"/>
    <property type="project" value="UniProtKB-KW"/>
</dbReference>
<feature type="transmembrane region" description="Helical" evidence="1">
    <location>
        <begin position="55"/>
        <end position="74"/>
    </location>
</feature>
<protein>
    <submittedName>
        <fullName evidence="2">4-amino-4-deoxychorismate lyase</fullName>
    </submittedName>
</protein>
<organism evidence="2 3">
    <name type="scientific">Novimethylophilus kurashikiensis</name>
    <dbReference type="NCBI Taxonomy" id="1825523"/>
    <lineage>
        <taxon>Bacteria</taxon>
        <taxon>Pseudomonadati</taxon>
        <taxon>Pseudomonadota</taxon>
        <taxon>Betaproteobacteria</taxon>
        <taxon>Nitrosomonadales</taxon>
        <taxon>Methylophilaceae</taxon>
        <taxon>Novimethylophilus</taxon>
    </lineage>
</organism>
<sequence>MTESTLPQPPRRIWAYDVFYAVRWLTVLFTVRTILMHQPEVFRALNVTPETGEHGLHVVIFMAVVSILFVASFFERALDKRHGR</sequence>
<keyword evidence="1" id="KW-0472">Membrane</keyword>